<keyword evidence="3" id="KW-1185">Reference proteome</keyword>
<reference evidence="2" key="3">
    <citation type="submission" date="2025-09" db="UniProtKB">
        <authorList>
            <consortium name="Ensembl"/>
        </authorList>
    </citation>
    <scope>IDENTIFICATION</scope>
</reference>
<name>A0A493SVP7_ANAPP</name>
<dbReference type="Proteomes" id="UP000016666">
    <property type="component" value="Chromosome 11"/>
</dbReference>
<evidence type="ECO:0000256" key="1">
    <source>
        <dbReference type="SAM" id="MobiDB-lite"/>
    </source>
</evidence>
<evidence type="ECO:0000313" key="3">
    <source>
        <dbReference type="Proteomes" id="UP000016666"/>
    </source>
</evidence>
<protein>
    <submittedName>
        <fullName evidence="2">Uncharacterized protein</fullName>
    </submittedName>
</protein>
<dbReference type="AlphaFoldDB" id="A0A493SVP7"/>
<feature type="compositionally biased region" description="Polar residues" evidence="1">
    <location>
        <begin position="165"/>
        <end position="181"/>
    </location>
</feature>
<sequence>RDSATLSGLSRAEGLEVNLLVEWTTAEAQVEALTVPVLHGIDHLLRHADGEGEVAAHLPHHDGGADVLCLDLDVLPRHLLGDLQAVGSVLVPTVLGAVSKGSRELVHLCLVHFLVHALLEALENDGELAGGGKEEKKGRGLQPVLTTQEHTATPRIGVGGGGAVCSTQPGAQPSSWVNTSS</sequence>
<feature type="region of interest" description="Disordered" evidence="1">
    <location>
        <begin position="148"/>
        <end position="181"/>
    </location>
</feature>
<dbReference type="GeneTree" id="ENSGT01030000235343"/>
<reference evidence="2 3" key="1">
    <citation type="submission" date="2017-10" db="EMBL/GenBank/DDBJ databases">
        <title>A new Pekin duck reference genome.</title>
        <authorList>
            <person name="Hou Z.-C."/>
            <person name="Zhou Z.-K."/>
            <person name="Zhu F."/>
            <person name="Hou S.-S."/>
        </authorList>
    </citation>
    <scope>NUCLEOTIDE SEQUENCE [LARGE SCALE GENOMIC DNA]</scope>
</reference>
<dbReference type="Ensembl" id="ENSAPLT00000026408.1">
    <property type="protein sequence ID" value="ENSAPLP00000017684.1"/>
    <property type="gene ID" value="ENSAPLG00000022985.1"/>
</dbReference>
<reference evidence="2" key="2">
    <citation type="submission" date="2025-08" db="UniProtKB">
        <authorList>
            <consortium name="Ensembl"/>
        </authorList>
    </citation>
    <scope>IDENTIFICATION</scope>
</reference>
<evidence type="ECO:0000313" key="2">
    <source>
        <dbReference type="Ensembl" id="ENSAPLP00000017684.1"/>
    </source>
</evidence>
<dbReference type="OMA" id="HMLPRNL"/>
<accession>A0A493SVP7</accession>
<proteinExistence type="predicted"/>
<organism evidence="2 3">
    <name type="scientific">Anas platyrhynchos platyrhynchos</name>
    <name type="common">Northern mallard</name>
    <dbReference type="NCBI Taxonomy" id="8840"/>
    <lineage>
        <taxon>Eukaryota</taxon>
        <taxon>Metazoa</taxon>
        <taxon>Chordata</taxon>
        <taxon>Craniata</taxon>
        <taxon>Vertebrata</taxon>
        <taxon>Euteleostomi</taxon>
        <taxon>Archelosauria</taxon>
        <taxon>Archosauria</taxon>
        <taxon>Dinosauria</taxon>
        <taxon>Saurischia</taxon>
        <taxon>Theropoda</taxon>
        <taxon>Coelurosauria</taxon>
        <taxon>Aves</taxon>
        <taxon>Neognathae</taxon>
        <taxon>Galloanserae</taxon>
        <taxon>Anseriformes</taxon>
        <taxon>Anatidae</taxon>
        <taxon>Anatinae</taxon>
        <taxon>Anas</taxon>
    </lineage>
</organism>